<evidence type="ECO:0000313" key="1">
    <source>
        <dbReference type="EMBL" id="UVF22851.1"/>
    </source>
</evidence>
<sequence>MSNPTGTPFDQGPLGSANVTARLLVLESLILQIAAVLEAEAARQNGLTLDGVRNRIAAVHSEMIDDLLKTNQGSFDAGVPYAATVSHKLFAAVKTMMQASAKKLN</sequence>
<protein>
    <submittedName>
        <fullName evidence="1">Uncharacterized protein</fullName>
    </submittedName>
</protein>
<reference evidence="1" key="1">
    <citation type="submission" date="2022-08" db="EMBL/GenBank/DDBJ databases">
        <title>Microvirga terrae sp. nov., isolated from soil.</title>
        <authorList>
            <person name="Kim K.H."/>
            <person name="Seo Y.L."/>
            <person name="Kim J.M."/>
            <person name="Lee J.K."/>
            <person name="Han D.M."/>
            <person name="Jeon C.O."/>
        </authorList>
    </citation>
    <scope>NUCLEOTIDE SEQUENCE</scope>
    <source>
        <strain evidence="1">R24</strain>
        <plasmid evidence="1">pR24_3</plasmid>
    </source>
</reference>
<organism evidence="1 2">
    <name type="scientific">Microvirga terrae</name>
    <dbReference type="NCBI Taxonomy" id="2740529"/>
    <lineage>
        <taxon>Bacteria</taxon>
        <taxon>Pseudomonadati</taxon>
        <taxon>Pseudomonadota</taxon>
        <taxon>Alphaproteobacteria</taxon>
        <taxon>Hyphomicrobiales</taxon>
        <taxon>Methylobacteriaceae</taxon>
        <taxon>Microvirga</taxon>
    </lineage>
</organism>
<dbReference type="EMBL" id="CP102848">
    <property type="protein sequence ID" value="UVF22851.1"/>
    <property type="molecule type" value="Genomic_DNA"/>
</dbReference>
<dbReference type="RefSeq" id="WP_173946282.1">
    <property type="nucleotide sequence ID" value="NZ_CP102848.1"/>
</dbReference>
<gene>
    <name evidence="1" type="ORF">HPT29_028535</name>
</gene>
<proteinExistence type="predicted"/>
<geneLocation type="plasmid" evidence="1 2">
    <name>pR24_3</name>
</geneLocation>
<keyword evidence="1" id="KW-0614">Plasmid</keyword>
<dbReference type="Proteomes" id="UP001017257">
    <property type="component" value="Plasmid pR24_3"/>
</dbReference>
<evidence type="ECO:0000313" key="2">
    <source>
        <dbReference type="Proteomes" id="UP001017257"/>
    </source>
</evidence>
<accession>A0ABY5S2Y9</accession>
<name>A0ABY5S2Y9_9HYPH</name>
<keyword evidence="2" id="KW-1185">Reference proteome</keyword>